<sequence length="88" mass="9717">SGKTRSDTTQRTIEEITARVEENVQTFQQIVASTNQQQLGIEQVMGALQNIRQASQQTAAGTRQVETASANLTELAQALMALAERYRH</sequence>
<feature type="non-terminal residue" evidence="1">
    <location>
        <position position="1"/>
    </location>
</feature>
<protein>
    <submittedName>
        <fullName evidence="1">Methyl-accepting chemotaxis protein (MCP) signalling domain-containing protein</fullName>
    </submittedName>
</protein>
<organism evidence="1 2">
    <name type="scientific">Methylobacterium pseudosasicola</name>
    <dbReference type="NCBI Taxonomy" id="582667"/>
    <lineage>
        <taxon>Bacteria</taxon>
        <taxon>Pseudomonadati</taxon>
        <taxon>Pseudomonadota</taxon>
        <taxon>Alphaproteobacteria</taxon>
        <taxon>Hyphomicrobiales</taxon>
        <taxon>Methylobacteriaceae</taxon>
        <taxon>Methylobacterium</taxon>
    </lineage>
</organism>
<keyword evidence="2" id="KW-1185">Reference proteome</keyword>
<dbReference type="Gene3D" id="1.10.287.950">
    <property type="entry name" value="Methyl-accepting chemotaxis protein"/>
    <property type="match status" value="1"/>
</dbReference>
<evidence type="ECO:0000313" key="1">
    <source>
        <dbReference type="EMBL" id="SFL56521.1"/>
    </source>
</evidence>
<dbReference type="SUPFAM" id="SSF58104">
    <property type="entry name" value="Methyl-accepting chemotaxis protein (MCP) signaling domain"/>
    <property type="match status" value="1"/>
</dbReference>
<dbReference type="AlphaFoldDB" id="A0A1I4IRP6"/>
<dbReference type="Proteomes" id="UP000199048">
    <property type="component" value="Unassembled WGS sequence"/>
</dbReference>
<reference evidence="2" key="1">
    <citation type="submission" date="2016-10" db="EMBL/GenBank/DDBJ databases">
        <authorList>
            <person name="Varghese N."/>
            <person name="Submissions S."/>
        </authorList>
    </citation>
    <scope>NUCLEOTIDE SEQUENCE [LARGE SCALE GENOMIC DNA]</scope>
    <source>
        <strain evidence="2">BL36</strain>
    </source>
</reference>
<evidence type="ECO:0000313" key="2">
    <source>
        <dbReference type="Proteomes" id="UP000199048"/>
    </source>
</evidence>
<accession>A0A1I4IRP6</accession>
<gene>
    <name evidence="1" type="ORF">SAMN05192568_1006268</name>
</gene>
<dbReference type="EMBL" id="FOTK01000006">
    <property type="protein sequence ID" value="SFL56521.1"/>
    <property type="molecule type" value="Genomic_DNA"/>
</dbReference>
<dbReference type="STRING" id="582667.SAMN05192568_1006268"/>
<proteinExistence type="predicted"/>
<name>A0A1I4IRP6_9HYPH</name>